<dbReference type="PROSITE" id="PS00018">
    <property type="entry name" value="EF_HAND_1"/>
    <property type="match status" value="2"/>
</dbReference>
<evidence type="ECO:0000256" key="1">
    <source>
        <dbReference type="ARBA" id="ARBA00022837"/>
    </source>
</evidence>
<reference evidence="4 5" key="1">
    <citation type="journal article" date="2023" name="BMC Biol.">
        <title>The compact genome of the sponge Oopsacas minuta (Hexactinellida) is lacking key metazoan core genes.</title>
        <authorList>
            <person name="Santini S."/>
            <person name="Schenkelaars Q."/>
            <person name="Jourda C."/>
            <person name="Duchesne M."/>
            <person name="Belahbib H."/>
            <person name="Rocher C."/>
            <person name="Selva M."/>
            <person name="Riesgo A."/>
            <person name="Vervoort M."/>
            <person name="Leys S.P."/>
            <person name="Kodjabachian L."/>
            <person name="Le Bivic A."/>
            <person name="Borchiellini C."/>
            <person name="Claverie J.M."/>
            <person name="Renard E."/>
        </authorList>
    </citation>
    <scope>NUCLEOTIDE SEQUENCE [LARGE SCALE GENOMIC DNA]</scope>
    <source>
        <strain evidence="4">SPO-2</strain>
    </source>
</reference>
<dbReference type="Proteomes" id="UP001165289">
    <property type="component" value="Unassembled WGS sequence"/>
</dbReference>
<accession>A0AAV7K826</accession>
<feature type="chain" id="PRO_5043753677" description="EF-hand domain-containing protein" evidence="2">
    <location>
        <begin position="21"/>
        <end position="104"/>
    </location>
</feature>
<dbReference type="InterPro" id="IPR011992">
    <property type="entry name" value="EF-hand-dom_pair"/>
</dbReference>
<evidence type="ECO:0000313" key="5">
    <source>
        <dbReference type="Proteomes" id="UP001165289"/>
    </source>
</evidence>
<dbReference type="InterPro" id="IPR018247">
    <property type="entry name" value="EF_Hand_1_Ca_BS"/>
</dbReference>
<dbReference type="CDD" id="cd00051">
    <property type="entry name" value="EFh"/>
    <property type="match status" value="1"/>
</dbReference>
<comment type="caution">
    <text evidence="4">The sequence shown here is derived from an EMBL/GenBank/DDBJ whole genome shotgun (WGS) entry which is preliminary data.</text>
</comment>
<dbReference type="EMBL" id="JAKMXF010000111">
    <property type="protein sequence ID" value="KAI6657273.1"/>
    <property type="molecule type" value="Genomic_DNA"/>
</dbReference>
<dbReference type="AlphaFoldDB" id="A0AAV7K826"/>
<name>A0AAV7K826_9METZ</name>
<proteinExistence type="predicted"/>
<feature type="domain" description="EF-hand" evidence="3">
    <location>
        <begin position="38"/>
        <end position="73"/>
    </location>
</feature>
<protein>
    <recommendedName>
        <fullName evidence="3">EF-hand domain-containing protein</fullName>
    </recommendedName>
</protein>
<feature type="signal peptide" evidence="2">
    <location>
        <begin position="1"/>
        <end position="20"/>
    </location>
</feature>
<keyword evidence="2" id="KW-0732">Signal</keyword>
<sequence>MNTTLITTYFLLLILTLTYGLPNEKQIKEEIMELGKKQYDNDPKKMFTAFDRNKNGKLEDAEVRVLLQESGGYKWTLKIVTDRLIHTLDKDGDHAVSYDEIPFK</sequence>
<dbReference type="Gene3D" id="1.10.238.10">
    <property type="entry name" value="EF-hand"/>
    <property type="match status" value="1"/>
</dbReference>
<keyword evidence="5" id="KW-1185">Reference proteome</keyword>
<dbReference type="InterPro" id="IPR002048">
    <property type="entry name" value="EF_hand_dom"/>
</dbReference>
<gene>
    <name evidence="4" type="ORF">LOD99_21</name>
</gene>
<dbReference type="Pfam" id="PF13499">
    <property type="entry name" value="EF-hand_7"/>
    <property type="match status" value="1"/>
</dbReference>
<dbReference type="SUPFAM" id="SSF47473">
    <property type="entry name" value="EF-hand"/>
    <property type="match status" value="1"/>
</dbReference>
<evidence type="ECO:0000259" key="3">
    <source>
        <dbReference type="PROSITE" id="PS50222"/>
    </source>
</evidence>
<organism evidence="4 5">
    <name type="scientific">Oopsacas minuta</name>
    <dbReference type="NCBI Taxonomy" id="111878"/>
    <lineage>
        <taxon>Eukaryota</taxon>
        <taxon>Metazoa</taxon>
        <taxon>Porifera</taxon>
        <taxon>Hexactinellida</taxon>
        <taxon>Hexasterophora</taxon>
        <taxon>Lyssacinosida</taxon>
        <taxon>Leucopsacidae</taxon>
        <taxon>Oopsacas</taxon>
    </lineage>
</organism>
<keyword evidence="1" id="KW-0106">Calcium</keyword>
<evidence type="ECO:0000256" key="2">
    <source>
        <dbReference type="SAM" id="SignalP"/>
    </source>
</evidence>
<dbReference type="GO" id="GO:0005509">
    <property type="term" value="F:calcium ion binding"/>
    <property type="evidence" value="ECO:0007669"/>
    <property type="project" value="InterPro"/>
</dbReference>
<evidence type="ECO:0000313" key="4">
    <source>
        <dbReference type="EMBL" id="KAI6657273.1"/>
    </source>
</evidence>
<dbReference type="PROSITE" id="PS50222">
    <property type="entry name" value="EF_HAND_2"/>
    <property type="match status" value="1"/>
</dbReference>